<dbReference type="InterPro" id="IPR014841">
    <property type="entry name" value="Rad33"/>
</dbReference>
<accession>A0A1L0AYD9</accession>
<dbReference type="VEuPathDB" id="FungiDB:HGUI_01354"/>
<gene>
    <name evidence="1" type="ORF">HGUI_01354</name>
</gene>
<dbReference type="OrthoDB" id="4085867at2759"/>
<name>A0A1L0AYD9_9ASCO</name>
<dbReference type="Pfam" id="PF08730">
    <property type="entry name" value="Rad33"/>
    <property type="match status" value="1"/>
</dbReference>
<dbReference type="Proteomes" id="UP000183365">
    <property type="component" value="Unassembled WGS sequence"/>
</dbReference>
<evidence type="ECO:0000313" key="1">
    <source>
        <dbReference type="EMBL" id="SGZ39154.1"/>
    </source>
</evidence>
<organism evidence="1 2">
    <name type="scientific">Hanseniaspora guilliermondii</name>
    <dbReference type="NCBI Taxonomy" id="56406"/>
    <lineage>
        <taxon>Eukaryota</taxon>
        <taxon>Fungi</taxon>
        <taxon>Dikarya</taxon>
        <taxon>Ascomycota</taxon>
        <taxon>Saccharomycotina</taxon>
        <taxon>Saccharomycetes</taxon>
        <taxon>Saccharomycodales</taxon>
        <taxon>Saccharomycodaceae</taxon>
        <taxon>Hanseniaspora</taxon>
    </lineage>
</organism>
<reference evidence="2" key="1">
    <citation type="submission" date="2016-11" db="EMBL/GenBank/DDBJ databases">
        <authorList>
            <person name="Guldener U."/>
        </authorList>
    </citation>
    <scope>NUCLEOTIDE SEQUENCE [LARGE SCALE GENOMIC DNA]</scope>
</reference>
<proteinExistence type="predicted"/>
<evidence type="ECO:0000313" key="2">
    <source>
        <dbReference type="Proteomes" id="UP000183365"/>
    </source>
</evidence>
<dbReference type="AlphaFoldDB" id="A0A1L0AYD9"/>
<protein>
    <submittedName>
        <fullName evidence="1">Uncharacterized protein</fullName>
    </submittedName>
</protein>
<keyword evidence="2" id="KW-1185">Reference proteome</keyword>
<sequence>MSSNKQVNEVSLRDKHIVFFSDDTAKVSTEKFIKAKLDESIEAEIAQNFFNILQEHQSSDFLKQYIPELFDRLGLIPDFTKLMVLKHAYQILVENTNVVDFDKLLHFIHKLLIFMDNEAVIMEYWKLILFNIDGRSQKINHLISSGAINWYMEIITTKDLDSIAEMSKLSNNNEDKASKGPKISDDSLLLACKMIKTGSCTSTLYVTYIDFAHLLGKMGFLDY</sequence>
<dbReference type="EMBL" id="FQNF01000018">
    <property type="protein sequence ID" value="SGZ39154.1"/>
    <property type="molecule type" value="Genomic_DNA"/>
</dbReference>